<organism evidence="2 3">
    <name type="scientific">Fictibacillus marinisediminis</name>
    <dbReference type="NCBI Taxonomy" id="2878389"/>
    <lineage>
        <taxon>Bacteria</taxon>
        <taxon>Bacillati</taxon>
        <taxon>Bacillota</taxon>
        <taxon>Bacilli</taxon>
        <taxon>Bacillales</taxon>
        <taxon>Fictibacillaceae</taxon>
        <taxon>Fictibacillus</taxon>
    </lineage>
</organism>
<evidence type="ECO:0000313" key="2">
    <source>
        <dbReference type="EMBL" id="MCK6258761.1"/>
    </source>
</evidence>
<evidence type="ECO:0008006" key="4">
    <source>
        <dbReference type="Google" id="ProtNLM"/>
    </source>
</evidence>
<feature type="chain" id="PRO_5040877381" description="Lipoprotein" evidence="1">
    <location>
        <begin position="21"/>
        <end position="150"/>
    </location>
</feature>
<protein>
    <recommendedName>
        <fullName evidence="4">Lipoprotein</fullName>
    </recommendedName>
</protein>
<evidence type="ECO:0000313" key="3">
    <source>
        <dbReference type="Proteomes" id="UP001139011"/>
    </source>
</evidence>
<reference evidence="2" key="1">
    <citation type="submission" date="2021-09" db="EMBL/GenBank/DDBJ databases">
        <title>Genome analysis of Fictibacillus sp. KIGAM418 isolated from marine sediment.</title>
        <authorList>
            <person name="Seo M.-J."/>
            <person name="Cho E.-S."/>
            <person name="Hwang C.Y."/>
        </authorList>
    </citation>
    <scope>NUCLEOTIDE SEQUENCE</scope>
    <source>
        <strain evidence="2">KIGAM418</strain>
    </source>
</reference>
<keyword evidence="1" id="KW-0732">Signal</keyword>
<dbReference type="AlphaFoldDB" id="A0A9X2BEL3"/>
<accession>A0A9X2BEL3</accession>
<gene>
    <name evidence="2" type="ORF">LCY76_19520</name>
</gene>
<comment type="caution">
    <text evidence="2">The sequence shown here is derived from an EMBL/GenBank/DDBJ whole genome shotgun (WGS) entry which is preliminary data.</text>
</comment>
<sequence length="150" mass="16742">MLKYLIRILLVILLASCSSTGGKDHLRSKEITLQIVNTQEKNQHFLLTVITDGKETDQAAAVLPKSFIIITNENKEAKVKLNLTTKYTIKVAKTTVKNIDELQNKKKSGQKVAGPLLANVKFTPTKHSDTLKIKINNDIHKKVPELPNSE</sequence>
<feature type="signal peptide" evidence="1">
    <location>
        <begin position="1"/>
        <end position="20"/>
    </location>
</feature>
<evidence type="ECO:0000256" key="1">
    <source>
        <dbReference type="SAM" id="SignalP"/>
    </source>
</evidence>
<name>A0A9X2BEL3_9BACL</name>
<keyword evidence="3" id="KW-1185">Reference proteome</keyword>
<dbReference type="EMBL" id="JAIWJX010000002">
    <property type="protein sequence ID" value="MCK6258761.1"/>
    <property type="molecule type" value="Genomic_DNA"/>
</dbReference>
<proteinExistence type="predicted"/>
<dbReference type="Proteomes" id="UP001139011">
    <property type="component" value="Unassembled WGS sequence"/>
</dbReference>
<dbReference type="RefSeq" id="WP_248254003.1">
    <property type="nucleotide sequence ID" value="NZ_JAIWJX010000002.1"/>
</dbReference>